<proteinExistence type="predicted"/>
<comment type="caution">
    <text evidence="1">The sequence shown here is derived from an EMBL/GenBank/DDBJ whole genome shotgun (WGS) entry which is preliminary data.</text>
</comment>
<gene>
    <name evidence="1" type="ORF">NM208_g7882</name>
</gene>
<keyword evidence="2" id="KW-1185">Reference proteome</keyword>
<accession>A0ACC1S7H1</accession>
<reference evidence="1" key="1">
    <citation type="submission" date="2022-08" db="EMBL/GenBank/DDBJ databases">
        <title>Genome Sequence of Fusarium decemcellulare.</title>
        <authorList>
            <person name="Buettner E."/>
        </authorList>
    </citation>
    <scope>NUCLEOTIDE SEQUENCE</scope>
    <source>
        <strain evidence="1">Babe19</strain>
    </source>
</reference>
<name>A0ACC1S7H1_9HYPO</name>
<dbReference type="Proteomes" id="UP001148629">
    <property type="component" value="Unassembled WGS sequence"/>
</dbReference>
<protein>
    <submittedName>
        <fullName evidence="1">Uncharacterized protein</fullName>
    </submittedName>
</protein>
<evidence type="ECO:0000313" key="1">
    <source>
        <dbReference type="EMBL" id="KAJ3533666.1"/>
    </source>
</evidence>
<evidence type="ECO:0000313" key="2">
    <source>
        <dbReference type="Proteomes" id="UP001148629"/>
    </source>
</evidence>
<sequence length="369" mass="41840">MQAAVQLMDSDLGILPHGNDSAHATDLNDKTIWGTDETSSRILAIIFEYALDKFDDSKDRLAAGMSKFLSIIKGFVMAGKPIDMCLPAFPFKSANKVHKVLGFLPDKAEELALQRLDTICLHRDTWAYGQALRALAVKKGLKQIDFACLQDLVEFPLPEQMSEIVYVANATNFRRYLLNKYGKEDLDIDHEIATKPDTLMTYRGSNHVYKRDVKYLAKEMIIRGYAFARAIKTTFPNHLRLSIHQSTGEHKVSLSLLHTKTGYTTPWHCCVALMADGEWLSAPIGNFRHDPRFHVVYEDGRPSYFSEQLHLDEDRNDVSQPMEAQQGDEWLSSIDVVLCTYARLALYRLLFLQAARRWPSVSPGQAPKT</sequence>
<organism evidence="1 2">
    <name type="scientific">Fusarium decemcellulare</name>
    <dbReference type="NCBI Taxonomy" id="57161"/>
    <lineage>
        <taxon>Eukaryota</taxon>
        <taxon>Fungi</taxon>
        <taxon>Dikarya</taxon>
        <taxon>Ascomycota</taxon>
        <taxon>Pezizomycotina</taxon>
        <taxon>Sordariomycetes</taxon>
        <taxon>Hypocreomycetidae</taxon>
        <taxon>Hypocreales</taxon>
        <taxon>Nectriaceae</taxon>
        <taxon>Fusarium</taxon>
        <taxon>Fusarium decemcellulare species complex</taxon>
    </lineage>
</organism>
<dbReference type="EMBL" id="JANRMS010000847">
    <property type="protein sequence ID" value="KAJ3533666.1"/>
    <property type="molecule type" value="Genomic_DNA"/>
</dbReference>